<dbReference type="STRING" id="1122180.Lokhon_01992"/>
<sequence>MQDPLSRIAALRRPRLLVDAARFGVDLYDRSTALPRLIGPAARGPAQAAVALLEREGDIEARRRAGTADYRPARHVEIMVALMGEARLLRRGGVS</sequence>
<reference evidence="1 2" key="1">
    <citation type="submission" date="2013-03" db="EMBL/GenBank/DDBJ databases">
        <authorList>
            <person name="Fiebig A."/>
            <person name="Goeker M."/>
            <person name="Klenk H.-P.P."/>
        </authorList>
    </citation>
    <scope>NUCLEOTIDE SEQUENCE [LARGE SCALE GENOMIC DNA]</scope>
    <source>
        <strain evidence="1 2">DSM 17492</strain>
    </source>
</reference>
<protein>
    <submittedName>
        <fullName evidence="1">Uncharacterized protein</fullName>
    </submittedName>
</protein>
<dbReference type="Pfam" id="PF20083">
    <property type="entry name" value="DUF6477"/>
    <property type="match status" value="1"/>
</dbReference>
<dbReference type="InterPro" id="IPR045516">
    <property type="entry name" value="DUF6477"/>
</dbReference>
<organism evidence="1 2">
    <name type="scientific">Limimaricola hongkongensis DSM 17492</name>
    <dbReference type="NCBI Taxonomy" id="1122180"/>
    <lineage>
        <taxon>Bacteria</taxon>
        <taxon>Pseudomonadati</taxon>
        <taxon>Pseudomonadota</taxon>
        <taxon>Alphaproteobacteria</taxon>
        <taxon>Rhodobacterales</taxon>
        <taxon>Paracoccaceae</taxon>
        <taxon>Limimaricola</taxon>
    </lineage>
</organism>
<accession>A0A017HC19</accession>
<dbReference type="EMBL" id="APGJ01000006">
    <property type="protein sequence ID" value="EYD71921.1"/>
    <property type="molecule type" value="Genomic_DNA"/>
</dbReference>
<proteinExistence type="predicted"/>
<dbReference type="AlphaFoldDB" id="A0A017HC19"/>
<dbReference type="PATRIC" id="fig|1122180.6.peg.1978"/>
<evidence type="ECO:0000313" key="1">
    <source>
        <dbReference type="EMBL" id="EYD71921.1"/>
    </source>
</evidence>
<comment type="caution">
    <text evidence="1">The sequence shown here is derived from an EMBL/GenBank/DDBJ whole genome shotgun (WGS) entry which is preliminary data.</text>
</comment>
<name>A0A017HC19_9RHOB</name>
<dbReference type="RefSeq" id="WP_017928524.1">
    <property type="nucleotide sequence ID" value="NZ_KB822998.1"/>
</dbReference>
<dbReference type="eggNOG" id="ENOG5032YYG">
    <property type="taxonomic scope" value="Bacteria"/>
</dbReference>
<dbReference type="Proteomes" id="UP000025047">
    <property type="component" value="Unassembled WGS sequence"/>
</dbReference>
<evidence type="ECO:0000313" key="2">
    <source>
        <dbReference type="Proteomes" id="UP000025047"/>
    </source>
</evidence>
<dbReference type="HOGENOM" id="CLU_157929_0_0_5"/>
<keyword evidence="2" id="KW-1185">Reference proteome</keyword>
<gene>
    <name evidence="1" type="ORF">Lokhon_01992</name>
</gene>
<dbReference type="OrthoDB" id="7875218at2"/>